<feature type="compositionally biased region" description="Basic and acidic residues" evidence="1">
    <location>
        <begin position="1"/>
        <end position="11"/>
    </location>
</feature>
<evidence type="ECO:0000313" key="3">
    <source>
        <dbReference type="Proteomes" id="UP000265520"/>
    </source>
</evidence>
<name>A0A392R419_9FABA</name>
<keyword evidence="3" id="KW-1185">Reference proteome</keyword>
<comment type="caution">
    <text evidence="2">The sequence shown here is derived from an EMBL/GenBank/DDBJ whole genome shotgun (WGS) entry which is preliminary data.</text>
</comment>
<dbReference type="Proteomes" id="UP000265520">
    <property type="component" value="Unassembled WGS sequence"/>
</dbReference>
<proteinExistence type="predicted"/>
<dbReference type="EMBL" id="LXQA010182693">
    <property type="protein sequence ID" value="MCI30854.1"/>
    <property type="molecule type" value="Genomic_DNA"/>
</dbReference>
<sequence length="23" mass="2559">CHEDGEHKKQLGNDANDEDFAAD</sequence>
<dbReference type="AlphaFoldDB" id="A0A392R419"/>
<feature type="non-terminal residue" evidence="2">
    <location>
        <position position="1"/>
    </location>
</feature>
<protein>
    <submittedName>
        <fullName evidence="2">Uncharacterized protein</fullName>
    </submittedName>
</protein>
<reference evidence="2 3" key="1">
    <citation type="journal article" date="2018" name="Front. Plant Sci.">
        <title>Red Clover (Trifolium pratense) and Zigzag Clover (T. medium) - A Picture of Genomic Similarities and Differences.</title>
        <authorList>
            <person name="Dluhosova J."/>
            <person name="Istvanek J."/>
            <person name="Nedelnik J."/>
            <person name="Repkova J."/>
        </authorList>
    </citation>
    <scope>NUCLEOTIDE SEQUENCE [LARGE SCALE GENOMIC DNA]</scope>
    <source>
        <strain evidence="3">cv. 10/8</strain>
        <tissue evidence="2">Leaf</tissue>
    </source>
</reference>
<feature type="region of interest" description="Disordered" evidence="1">
    <location>
        <begin position="1"/>
        <end position="23"/>
    </location>
</feature>
<evidence type="ECO:0000256" key="1">
    <source>
        <dbReference type="SAM" id="MobiDB-lite"/>
    </source>
</evidence>
<organism evidence="2 3">
    <name type="scientific">Trifolium medium</name>
    <dbReference type="NCBI Taxonomy" id="97028"/>
    <lineage>
        <taxon>Eukaryota</taxon>
        <taxon>Viridiplantae</taxon>
        <taxon>Streptophyta</taxon>
        <taxon>Embryophyta</taxon>
        <taxon>Tracheophyta</taxon>
        <taxon>Spermatophyta</taxon>
        <taxon>Magnoliopsida</taxon>
        <taxon>eudicotyledons</taxon>
        <taxon>Gunneridae</taxon>
        <taxon>Pentapetalae</taxon>
        <taxon>rosids</taxon>
        <taxon>fabids</taxon>
        <taxon>Fabales</taxon>
        <taxon>Fabaceae</taxon>
        <taxon>Papilionoideae</taxon>
        <taxon>50 kb inversion clade</taxon>
        <taxon>NPAAA clade</taxon>
        <taxon>Hologalegina</taxon>
        <taxon>IRL clade</taxon>
        <taxon>Trifolieae</taxon>
        <taxon>Trifolium</taxon>
    </lineage>
</organism>
<accession>A0A392R419</accession>
<evidence type="ECO:0000313" key="2">
    <source>
        <dbReference type="EMBL" id="MCI30854.1"/>
    </source>
</evidence>